<dbReference type="Pfam" id="PF07883">
    <property type="entry name" value="Cupin_2"/>
    <property type="match status" value="1"/>
</dbReference>
<dbReference type="InterPro" id="IPR051610">
    <property type="entry name" value="GPI/OXD"/>
</dbReference>
<evidence type="ECO:0000313" key="3">
    <source>
        <dbReference type="EMBL" id="APG26268.1"/>
    </source>
</evidence>
<evidence type="ECO:0000259" key="2">
    <source>
        <dbReference type="Pfam" id="PF07883"/>
    </source>
</evidence>
<dbReference type="InterPro" id="IPR013096">
    <property type="entry name" value="Cupin_2"/>
</dbReference>
<dbReference type="InterPro" id="IPR011051">
    <property type="entry name" value="RmlC_Cupin_sf"/>
</dbReference>
<dbReference type="RefSeq" id="WP_072288097.1">
    <property type="nucleotide sequence ID" value="NZ_CP015455.1"/>
</dbReference>
<evidence type="ECO:0000256" key="1">
    <source>
        <dbReference type="ARBA" id="ARBA00022723"/>
    </source>
</evidence>
<organism evidence="3 4">
    <name type="scientific">Syntrophotalea acetylenica</name>
    <name type="common">Pelobacter acetylenicus</name>
    <dbReference type="NCBI Taxonomy" id="29542"/>
    <lineage>
        <taxon>Bacteria</taxon>
        <taxon>Pseudomonadati</taxon>
        <taxon>Thermodesulfobacteriota</taxon>
        <taxon>Desulfuromonadia</taxon>
        <taxon>Desulfuromonadales</taxon>
        <taxon>Syntrophotaleaceae</taxon>
        <taxon>Syntrophotalea</taxon>
    </lineage>
</organism>
<dbReference type="Proteomes" id="UP000182264">
    <property type="component" value="Chromosome"/>
</dbReference>
<accession>A0A1L3GKS3</accession>
<dbReference type="Gene3D" id="2.60.120.10">
    <property type="entry name" value="Jelly Rolls"/>
    <property type="match status" value="1"/>
</dbReference>
<dbReference type="PANTHER" id="PTHR35848:SF6">
    <property type="entry name" value="CUPIN TYPE-2 DOMAIN-CONTAINING PROTEIN"/>
    <property type="match status" value="1"/>
</dbReference>
<keyword evidence="1" id="KW-0479">Metal-binding</keyword>
<dbReference type="SUPFAM" id="SSF51182">
    <property type="entry name" value="RmlC-like cupins"/>
    <property type="match status" value="1"/>
</dbReference>
<proteinExistence type="predicted"/>
<evidence type="ECO:0000313" key="4">
    <source>
        <dbReference type="Proteomes" id="UP000182264"/>
    </source>
</evidence>
<protein>
    <recommendedName>
        <fullName evidence="2">Cupin type-2 domain-containing protein</fullName>
    </recommendedName>
</protein>
<dbReference type="STRING" id="29542.A6070_02080"/>
<keyword evidence="4" id="KW-1185">Reference proteome</keyword>
<dbReference type="PANTHER" id="PTHR35848">
    <property type="entry name" value="OXALATE-BINDING PROTEIN"/>
    <property type="match status" value="1"/>
</dbReference>
<feature type="domain" description="Cupin type-2" evidence="2">
    <location>
        <begin position="32"/>
        <end position="98"/>
    </location>
</feature>
<gene>
    <name evidence="3" type="ORF">A7E75_08120</name>
</gene>
<dbReference type="InterPro" id="IPR014710">
    <property type="entry name" value="RmlC-like_jellyroll"/>
</dbReference>
<sequence length="105" mass="11650">MEIITLEAASKVPVPFDARIMHNSGPVEVIHILLRPGETVPLHDNPFDVLFYVLEGRGELTIEDEVQQVGGDSLIDIRTGTLRGWKNTGTEPVRLLVIKMTGTKF</sequence>
<dbReference type="AlphaFoldDB" id="A0A1L3GKS3"/>
<name>A0A1L3GKS3_SYNAC</name>
<dbReference type="GO" id="GO:0046872">
    <property type="term" value="F:metal ion binding"/>
    <property type="evidence" value="ECO:0007669"/>
    <property type="project" value="UniProtKB-KW"/>
</dbReference>
<dbReference type="EMBL" id="CP015518">
    <property type="protein sequence ID" value="APG26268.1"/>
    <property type="molecule type" value="Genomic_DNA"/>
</dbReference>
<reference evidence="3 4" key="1">
    <citation type="journal article" date="2017" name="Genome Announc.">
        <title>Complete Genome Sequences of Two Acetylene-Fermenting Pelobacter acetylenicus Strains.</title>
        <authorList>
            <person name="Sutton J.M."/>
            <person name="Baesman S.M."/>
            <person name="Fierst J.L."/>
            <person name="Poret-Peterson A.T."/>
            <person name="Oremland R.S."/>
            <person name="Dunlap D.S."/>
            <person name="Akob D.M."/>
        </authorList>
    </citation>
    <scope>NUCLEOTIDE SEQUENCE [LARGE SCALE GENOMIC DNA]</scope>
    <source>
        <strain evidence="3 4">DSM 3247</strain>
    </source>
</reference>
<dbReference type="OrthoDB" id="9797047at2"/>